<dbReference type="AlphaFoldDB" id="A0A0V0U4M3"/>
<keyword evidence="1" id="KW-0812">Transmembrane</keyword>
<feature type="transmembrane region" description="Helical" evidence="1">
    <location>
        <begin position="107"/>
        <end position="127"/>
    </location>
</feature>
<keyword evidence="3" id="KW-1185">Reference proteome</keyword>
<dbReference type="OrthoDB" id="10555838at2759"/>
<reference evidence="2 3" key="1">
    <citation type="submission" date="2015-01" db="EMBL/GenBank/DDBJ databases">
        <title>Evolution of Trichinella species and genotypes.</title>
        <authorList>
            <person name="Korhonen P.K."/>
            <person name="Edoardo P."/>
            <person name="Giuseppe L.R."/>
            <person name="Gasser R.B."/>
        </authorList>
    </citation>
    <scope>NUCLEOTIDE SEQUENCE [LARGE SCALE GENOMIC DNA]</scope>
    <source>
        <strain evidence="2">ISS417</strain>
    </source>
</reference>
<keyword evidence="1" id="KW-0472">Membrane</keyword>
<dbReference type="Proteomes" id="UP000055048">
    <property type="component" value="Unassembled WGS sequence"/>
</dbReference>
<name>A0A0V0U4M3_9BILA</name>
<gene>
    <name evidence="2" type="ORF">T05_1125</name>
</gene>
<sequence length="193" mass="22628">MAGHFLTGNQDACEVYLACSVKDFGGELLIQNGIQRRIFVVTNVQIENIIVENVNMKCIKWIKHKLKSPVLHELYERRIGTDCLKQRFKICLLSSENEKKLHRVQTINLLTITFFLLCKMIACDIYNFNFDVVFLLFFTNHIFNVLPLIFVKEEMLKLFRPVDRGELSFENAKNVAIHLTNIVQNWYISLRML</sequence>
<organism evidence="2 3">
    <name type="scientific">Trichinella murrelli</name>
    <dbReference type="NCBI Taxonomy" id="144512"/>
    <lineage>
        <taxon>Eukaryota</taxon>
        <taxon>Metazoa</taxon>
        <taxon>Ecdysozoa</taxon>
        <taxon>Nematoda</taxon>
        <taxon>Enoplea</taxon>
        <taxon>Dorylaimia</taxon>
        <taxon>Trichinellida</taxon>
        <taxon>Trichinellidae</taxon>
        <taxon>Trichinella</taxon>
    </lineage>
</organism>
<proteinExistence type="predicted"/>
<dbReference type="EMBL" id="JYDJ01000068">
    <property type="protein sequence ID" value="KRX45863.1"/>
    <property type="molecule type" value="Genomic_DNA"/>
</dbReference>
<accession>A0A0V0U4M3</accession>
<evidence type="ECO:0000313" key="2">
    <source>
        <dbReference type="EMBL" id="KRX45863.1"/>
    </source>
</evidence>
<evidence type="ECO:0000256" key="1">
    <source>
        <dbReference type="SAM" id="Phobius"/>
    </source>
</evidence>
<keyword evidence="1" id="KW-1133">Transmembrane helix</keyword>
<protein>
    <submittedName>
        <fullName evidence="2">Uncharacterized protein</fullName>
    </submittedName>
</protein>
<comment type="caution">
    <text evidence="2">The sequence shown here is derived from an EMBL/GenBank/DDBJ whole genome shotgun (WGS) entry which is preliminary data.</text>
</comment>
<feature type="transmembrane region" description="Helical" evidence="1">
    <location>
        <begin position="133"/>
        <end position="151"/>
    </location>
</feature>
<evidence type="ECO:0000313" key="3">
    <source>
        <dbReference type="Proteomes" id="UP000055048"/>
    </source>
</evidence>